<protein>
    <submittedName>
        <fullName evidence="1">Fungal cellulose binding domain-containing protein</fullName>
    </submittedName>
</protein>
<gene>
    <name evidence="1" type="ORF">CLUP02_04897</name>
</gene>
<dbReference type="EMBL" id="CP019475">
    <property type="protein sequence ID" value="UQC79417.1"/>
    <property type="molecule type" value="Genomic_DNA"/>
</dbReference>
<sequence length="131" mass="14374">MATPDSVNKLRGIILAHPSALLIWRSKSMSNNFSYHDSGVWFRAYEFGPVKFSPTSATDEWGTYDKDVNAFTNPSNLAAGGFLFLAADVGALYPLRGGTGVKQFIIVVMLIMRAAEVQQELSGSPIDHIRH</sequence>
<organism evidence="1 2">
    <name type="scientific">Colletotrichum lupini</name>
    <dbReference type="NCBI Taxonomy" id="145971"/>
    <lineage>
        <taxon>Eukaryota</taxon>
        <taxon>Fungi</taxon>
        <taxon>Dikarya</taxon>
        <taxon>Ascomycota</taxon>
        <taxon>Pezizomycotina</taxon>
        <taxon>Sordariomycetes</taxon>
        <taxon>Hypocreomycetidae</taxon>
        <taxon>Glomerellales</taxon>
        <taxon>Glomerellaceae</taxon>
        <taxon>Colletotrichum</taxon>
        <taxon>Colletotrichum acutatum species complex</taxon>
    </lineage>
</organism>
<reference evidence="1" key="1">
    <citation type="journal article" date="2021" name="Mol. Plant Microbe Interact.">
        <title>Complete Genome Sequence of the Plant-Pathogenic Fungus Colletotrichum lupini.</title>
        <authorList>
            <person name="Baroncelli R."/>
            <person name="Pensec F."/>
            <person name="Da Lio D."/>
            <person name="Boufleur T."/>
            <person name="Vicente I."/>
            <person name="Sarrocco S."/>
            <person name="Picot A."/>
            <person name="Baraldi E."/>
            <person name="Sukno S."/>
            <person name="Thon M."/>
            <person name="Le Floch G."/>
        </authorList>
    </citation>
    <scope>NUCLEOTIDE SEQUENCE</scope>
    <source>
        <strain evidence="1">IMI 504893</strain>
    </source>
</reference>
<proteinExistence type="predicted"/>
<evidence type="ECO:0000313" key="1">
    <source>
        <dbReference type="EMBL" id="UQC79417.1"/>
    </source>
</evidence>
<dbReference type="AlphaFoldDB" id="A0A9Q8WE52"/>
<dbReference type="RefSeq" id="XP_049141049.1">
    <property type="nucleotide sequence ID" value="XM_049283906.1"/>
</dbReference>
<evidence type="ECO:0000313" key="2">
    <source>
        <dbReference type="Proteomes" id="UP000830671"/>
    </source>
</evidence>
<accession>A0A9Q8WE52</accession>
<name>A0A9Q8WE52_9PEZI</name>
<keyword evidence="2" id="KW-1185">Reference proteome</keyword>
<dbReference type="Proteomes" id="UP000830671">
    <property type="component" value="Chromosome 3"/>
</dbReference>
<dbReference type="GeneID" id="73338916"/>
<dbReference type="KEGG" id="clup:CLUP02_04897"/>